<name>A0A915ID39_ROMCU</name>
<dbReference type="WBParaSite" id="nRc.2.0.1.t12100-RA">
    <property type="protein sequence ID" value="nRc.2.0.1.t12100-RA"/>
    <property type="gene ID" value="nRc.2.0.1.g12100"/>
</dbReference>
<organism evidence="1 2">
    <name type="scientific">Romanomermis culicivorax</name>
    <name type="common">Nematode worm</name>
    <dbReference type="NCBI Taxonomy" id="13658"/>
    <lineage>
        <taxon>Eukaryota</taxon>
        <taxon>Metazoa</taxon>
        <taxon>Ecdysozoa</taxon>
        <taxon>Nematoda</taxon>
        <taxon>Enoplea</taxon>
        <taxon>Dorylaimia</taxon>
        <taxon>Mermithida</taxon>
        <taxon>Mermithoidea</taxon>
        <taxon>Mermithidae</taxon>
        <taxon>Romanomermis</taxon>
    </lineage>
</organism>
<accession>A0A915ID39</accession>
<evidence type="ECO:0000313" key="1">
    <source>
        <dbReference type="Proteomes" id="UP000887565"/>
    </source>
</evidence>
<reference evidence="2" key="1">
    <citation type="submission" date="2022-11" db="UniProtKB">
        <authorList>
            <consortium name="WormBaseParasite"/>
        </authorList>
    </citation>
    <scope>IDENTIFICATION</scope>
</reference>
<dbReference type="AlphaFoldDB" id="A0A915ID39"/>
<protein>
    <submittedName>
        <fullName evidence="2">Uncharacterized protein</fullName>
    </submittedName>
</protein>
<proteinExistence type="predicted"/>
<sequence>KENPTVVTLYNTHWYDSIPDKRVTETCPTQEHERKFLEDHRRQIKIFEDKTGLDIDVESELNSTDLGRAKYYYHASMDRCCQTEEELDAFRLEWARERYYSLINHCCNMEGYKIKF</sequence>
<dbReference type="Proteomes" id="UP000887565">
    <property type="component" value="Unplaced"/>
</dbReference>
<keyword evidence="1" id="KW-1185">Reference proteome</keyword>
<evidence type="ECO:0000313" key="2">
    <source>
        <dbReference type="WBParaSite" id="nRc.2.0.1.t12100-RA"/>
    </source>
</evidence>